<dbReference type="InterPro" id="IPR032466">
    <property type="entry name" value="Metal_Hydrolase"/>
</dbReference>
<reference evidence="2 3" key="1">
    <citation type="journal article" date="2014" name="FEMS Microbiol. Ecol.">
        <title>Sphaerotilus natans encrusted with nanoball-shaped Fe(III) oxide minerals formed by nitrate-reducing mixotrophic Fe(II) oxidation.</title>
        <authorList>
            <person name="Park S."/>
            <person name="Kim D.H."/>
            <person name="Lee J.H."/>
            <person name="Hur H.G."/>
        </authorList>
    </citation>
    <scope>NUCLEOTIDE SEQUENCE [LARGE SCALE GENOMIC DNA]</scope>
    <source>
        <strain evidence="2 3">DSM 6575</strain>
    </source>
</reference>
<dbReference type="InterPro" id="IPR052358">
    <property type="entry name" value="Aro_Compnd_Degr_Hydrolases"/>
</dbReference>
<keyword evidence="3" id="KW-1185">Reference proteome</keyword>
<accession>A0A059KRN0</accession>
<dbReference type="PANTHER" id="PTHR35563">
    <property type="entry name" value="BARREL METAL-DEPENDENT HYDROLASE, PUTATIVE (AFU_ORTHOLOGUE AFUA_1G16240)-RELATED"/>
    <property type="match status" value="1"/>
</dbReference>
<dbReference type="Gene3D" id="3.20.20.140">
    <property type="entry name" value="Metal-dependent hydrolases"/>
    <property type="match status" value="1"/>
</dbReference>
<protein>
    <recommendedName>
        <fullName evidence="1">Amidohydrolase-related domain-containing protein</fullName>
    </recommendedName>
</protein>
<organism evidence="2 3">
    <name type="scientific">Sphaerotilus natans subsp. natans DSM 6575</name>
    <dbReference type="NCBI Taxonomy" id="1286631"/>
    <lineage>
        <taxon>Bacteria</taxon>
        <taxon>Pseudomonadati</taxon>
        <taxon>Pseudomonadota</taxon>
        <taxon>Betaproteobacteria</taxon>
        <taxon>Burkholderiales</taxon>
        <taxon>Sphaerotilaceae</taxon>
        <taxon>Sphaerotilus</taxon>
    </lineage>
</organism>
<dbReference type="STRING" id="34103.SAMN05421778_10814"/>
<feature type="domain" description="Amidohydrolase-related" evidence="1">
    <location>
        <begin position="14"/>
        <end position="291"/>
    </location>
</feature>
<evidence type="ECO:0000313" key="2">
    <source>
        <dbReference type="EMBL" id="KDB53894.1"/>
    </source>
</evidence>
<dbReference type="SUPFAM" id="SSF51556">
    <property type="entry name" value="Metallo-dependent hydrolases"/>
    <property type="match status" value="1"/>
</dbReference>
<name>A0A059KRN0_9BURK</name>
<dbReference type="Proteomes" id="UP000026714">
    <property type="component" value="Unassembled WGS sequence"/>
</dbReference>
<comment type="caution">
    <text evidence="2">The sequence shown here is derived from an EMBL/GenBank/DDBJ whole genome shotgun (WGS) entry which is preliminary data.</text>
</comment>
<dbReference type="AlphaFoldDB" id="A0A059KRN0"/>
<gene>
    <name evidence="2" type="ORF">X805_05260</name>
</gene>
<evidence type="ECO:0000259" key="1">
    <source>
        <dbReference type="Pfam" id="PF04909"/>
    </source>
</evidence>
<dbReference type="PANTHER" id="PTHR35563:SF2">
    <property type="entry name" value="BARREL METAL-DEPENDENT HYDROLASE, PUTATIVE (AFU_ORTHOLOGUE AFUA_1G16240)-RELATED"/>
    <property type="match status" value="1"/>
</dbReference>
<evidence type="ECO:0000313" key="3">
    <source>
        <dbReference type="Proteomes" id="UP000026714"/>
    </source>
</evidence>
<dbReference type="EMBL" id="AZRA01000011">
    <property type="protein sequence ID" value="KDB53894.1"/>
    <property type="molecule type" value="Genomic_DNA"/>
</dbReference>
<dbReference type="Pfam" id="PF04909">
    <property type="entry name" value="Amidohydro_2"/>
    <property type="match status" value="1"/>
</dbReference>
<sequence length="295" mass="31623">MSLAATFWPPAGSVDAHVHLMDPAFAFAPTRRYTPAPATVTDLRAHLQRIGMQRVVCVQPSVYGSDNRCLCDGLARLGAAARGVAVLAPSHSEAEISALVQAGVRGVRLNLAVNRHSTIREARQEIEQAAAQMAAHPELHLQLHVRPEHLLACLPQLSALQRPVVLDHHALLPLGQDGAEMRAQVIAALRASPDLWVKLSGPYQISARAAPYGDVAPLARALIEAAPARVLWGSDWPHPAGAHRAATAGRDTIEPFRQEDDAAQLAALRAWLADDAVLQALLVDNPARLYGWSAA</sequence>
<dbReference type="eggNOG" id="COG3618">
    <property type="taxonomic scope" value="Bacteria"/>
</dbReference>
<proteinExistence type="predicted"/>
<dbReference type="GO" id="GO:0016787">
    <property type="term" value="F:hydrolase activity"/>
    <property type="evidence" value="ECO:0007669"/>
    <property type="project" value="InterPro"/>
</dbReference>
<dbReference type="RefSeq" id="WP_081837922.1">
    <property type="nucleotide sequence ID" value="NZ_AZRA01000011.1"/>
</dbReference>
<dbReference type="InterPro" id="IPR006680">
    <property type="entry name" value="Amidohydro-rel"/>
</dbReference>